<accession>A0A328UJK7</accession>
<evidence type="ECO:0000313" key="4">
    <source>
        <dbReference type="Proteomes" id="UP000249377"/>
    </source>
</evidence>
<dbReference type="Pfam" id="PF12873">
    <property type="entry name" value="DUF3825"/>
    <property type="match status" value="1"/>
</dbReference>
<feature type="domain" description="DUF3825" evidence="2">
    <location>
        <begin position="434"/>
        <end position="711"/>
    </location>
</feature>
<evidence type="ECO:0000256" key="1">
    <source>
        <dbReference type="SAM" id="MobiDB-lite"/>
    </source>
</evidence>
<gene>
    <name evidence="3" type="ORF">DPQ25_05295</name>
</gene>
<proteinExistence type="predicted"/>
<organism evidence="3 4">
    <name type="scientific">Hydrogeniiclostridium mannosilyticum</name>
    <dbReference type="NCBI Taxonomy" id="2764322"/>
    <lineage>
        <taxon>Bacteria</taxon>
        <taxon>Bacillati</taxon>
        <taxon>Bacillota</taxon>
        <taxon>Clostridia</taxon>
        <taxon>Eubacteriales</taxon>
        <taxon>Acutalibacteraceae</taxon>
        <taxon>Hydrogeniiclostridium</taxon>
    </lineage>
</organism>
<dbReference type="EMBL" id="QLYR01000002">
    <property type="protein sequence ID" value="RAQ29713.1"/>
    <property type="molecule type" value="Genomic_DNA"/>
</dbReference>
<comment type="caution">
    <text evidence="3">The sequence shown here is derived from an EMBL/GenBank/DDBJ whole genome shotgun (WGS) entry which is preliminary data.</text>
</comment>
<dbReference type="AlphaFoldDB" id="A0A328UJK7"/>
<dbReference type="Proteomes" id="UP000249377">
    <property type="component" value="Unassembled WGS sequence"/>
</dbReference>
<keyword evidence="4" id="KW-1185">Reference proteome</keyword>
<protein>
    <recommendedName>
        <fullName evidence="2">DUF3825 domain-containing protein</fullName>
    </recommendedName>
</protein>
<evidence type="ECO:0000259" key="2">
    <source>
        <dbReference type="Pfam" id="PF12873"/>
    </source>
</evidence>
<feature type="region of interest" description="Disordered" evidence="1">
    <location>
        <begin position="187"/>
        <end position="212"/>
    </location>
</feature>
<reference evidence="3 4" key="1">
    <citation type="submission" date="2018-06" db="EMBL/GenBank/DDBJ databases">
        <title>Noncontiguous genome sequence of Ruminococcaceae bacterium ASD2818.</title>
        <authorList>
            <person name="Chaplin A.V."/>
            <person name="Sokolova S.R."/>
            <person name="Kochetkova T.O."/>
            <person name="Goltsov A.Y."/>
            <person name="Trofimov D.Y."/>
            <person name="Efimov B.A."/>
        </authorList>
    </citation>
    <scope>NUCLEOTIDE SEQUENCE [LARGE SCALE GENOMIC DNA]</scope>
    <source>
        <strain evidence="3 4">ASD2818</strain>
    </source>
</reference>
<name>A0A328UJK7_9FIRM</name>
<dbReference type="InterPro" id="IPR024437">
    <property type="entry name" value="DUF3825"/>
</dbReference>
<sequence>MMDLNEKSYIYQLLTQRFPTETEIPLSSISLWMTKNGAYSRNYGYIKMKSLLLDLPEFLTFYEIPNGTINPEQYVVLHHWQPGSDGGSYDGSDEGYDEADASFYSLVNVPSKSTAAYAALFNMTLEDVYDEIAQAFEEARASGALEDGGSCLRYTTPHATVILTENRYQEMDGRPWHFSFESPLPRTGPAASPAAPAMQAAHAAPGGIPAASPLSEQDRREIYLALCAALPLEEKLHMARVSLVLNESGHTKERYGFQKMKELLRCLTDFLTLDDAVMGGVPQTLITIHAVPAWSYPHRPAAIHANAAKISLPLPLEMDGTILLPPKTLAKLNLEVTGAEEQPSGELLGDLRESYRKARQSGDFRRRGDAYVFSLNITALNGAPMVASLKETNAANVRWYLNFAGADRREANIPGKMLERFAFLGSWPSFLEELAKKALPEPWDFEGSTQKEYFILQKYIQYTFYRLQLEDKICISEHKSFAAFNTGLVSPYYDDIYACFEAQDDDGEYQTQWRFLEFCTAAGRGTGKKLVEYFNPLPQPASYFERRGDLLFDLEKELHTDYEHILLDNISRLPLDFIREECRGAEEAQELIDEIEDGQDWAARKRFYRQLSDLIASTPRLFNRMRNRLEDAIELARKQVRWNFKTAIPCYFPTRNVMSLMLPLALQNDNRADAALVVELTSSGNYQGQTILTLQQAYLDGRLLCRPNSEWLDSETIYSDGDYDDD</sequence>
<evidence type="ECO:0000313" key="3">
    <source>
        <dbReference type="EMBL" id="RAQ29713.1"/>
    </source>
</evidence>
<dbReference type="RefSeq" id="WP_112332143.1">
    <property type="nucleotide sequence ID" value="NZ_QLYR01000002.1"/>
</dbReference>
<feature type="compositionally biased region" description="Low complexity" evidence="1">
    <location>
        <begin position="189"/>
        <end position="211"/>
    </location>
</feature>